<dbReference type="KEGG" id="lak:106155885"/>
<keyword evidence="1" id="KW-0732">Signal</keyword>
<dbReference type="AlphaFoldDB" id="A0A1S3HJR5"/>
<gene>
    <name evidence="3" type="primary">LOC106155885</name>
</gene>
<sequence>MKSHIAFFLEFVAIVPFHGIQASIPKLPVAFWPFDDANLGNDVSGNGHHGVLYNISLAPGPYGDDRALGFSAADGSYIMIPNNGGLDVRNRFTLVFLMFPESNALQTLFEYRVIHRYGLHVMQHPTGTSFWTNVVENPSLREHPIELKNAFTLNTWHKAFVRYDYDSGNLDIGVSTLARPLTVGNTANIGSISASTSGTLDLGRRMIYPNRYQGRLACVQLFGTPLSLREVEDALARCKPEYKQDRMLHKWPTTSLIPSPAVVHHVASLIHCSAKCLRATCRNLAYRRENGTCLLGHGFGLKEVEDSGFVVFGDVP</sequence>
<dbReference type="PANTHER" id="PTHR47635:SF2">
    <property type="entry name" value="LAMG-LIKE JELLYROLL FOLD DOMAIN-CONTAINING PROTEIN"/>
    <property type="match status" value="1"/>
</dbReference>
<proteinExistence type="predicted"/>
<evidence type="ECO:0000256" key="1">
    <source>
        <dbReference type="SAM" id="SignalP"/>
    </source>
</evidence>
<dbReference type="RefSeq" id="XP_013386365.1">
    <property type="nucleotide sequence ID" value="XM_013530911.1"/>
</dbReference>
<feature type="signal peptide" evidence="1">
    <location>
        <begin position="1"/>
        <end position="22"/>
    </location>
</feature>
<dbReference type="InParanoid" id="A0A1S3HJR5"/>
<dbReference type="SUPFAM" id="SSF49899">
    <property type="entry name" value="Concanavalin A-like lectins/glucanases"/>
    <property type="match status" value="1"/>
</dbReference>
<reference evidence="3" key="1">
    <citation type="submission" date="2025-08" db="UniProtKB">
        <authorList>
            <consortium name="RefSeq"/>
        </authorList>
    </citation>
    <scope>IDENTIFICATION</scope>
    <source>
        <tissue evidence="3">Gonads</tissue>
    </source>
</reference>
<dbReference type="Proteomes" id="UP000085678">
    <property type="component" value="Unplaced"/>
</dbReference>
<evidence type="ECO:0000313" key="3">
    <source>
        <dbReference type="RefSeq" id="XP_013386365.1"/>
    </source>
</evidence>
<evidence type="ECO:0000313" key="2">
    <source>
        <dbReference type="Proteomes" id="UP000085678"/>
    </source>
</evidence>
<accession>A0A1S3HJR5</accession>
<feature type="chain" id="PRO_5010360018" evidence="1">
    <location>
        <begin position="23"/>
        <end position="316"/>
    </location>
</feature>
<organism evidence="2 3">
    <name type="scientific">Lingula anatina</name>
    <name type="common">Brachiopod</name>
    <name type="synonym">Lingula unguis</name>
    <dbReference type="NCBI Taxonomy" id="7574"/>
    <lineage>
        <taxon>Eukaryota</taxon>
        <taxon>Metazoa</taxon>
        <taxon>Spiralia</taxon>
        <taxon>Lophotrochozoa</taxon>
        <taxon>Brachiopoda</taxon>
        <taxon>Linguliformea</taxon>
        <taxon>Lingulata</taxon>
        <taxon>Lingulida</taxon>
        <taxon>Linguloidea</taxon>
        <taxon>Lingulidae</taxon>
        <taxon>Lingula</taxon>
    </lineage>
</organism>
<dbReference type="InterPro" id="IPR013320">
    <property type="entry name" value="ConA-like_dom_sf"/>
</dbReference>
<dbReference type="GeneID" id="106155885"/>
<dbReference type="PANTHER" id="PTHR47635">
    <property type="entry name" value="CUB DOMAIN-CONTAINING PROTEIN"/>
    <property type="match status" value="1"/>
</dbReference>
<protein>
    <submittedName>
        <fullName evidence="3">Uncharacterized protein LOC106155885</fullName>
    </submittedName>
</protein>
<dbReference type="Gene3D" id="2.60.120.200">
    <property type="match status" value="1"/>
</dbReference>
<keyword evidence="2" id="KW-1185">Reference proteome</keyword>
<name>A0A1S3HJR5_LINAN</name>